<proteinExistence type="predicted"/>
<reference evidence="2" key="1">
    <citation type="submission" date="2017-09" db="EMBL/GenBank/DDBJ databases">
        <title>Depth-based differentiation of microbial function through sediment-hosted aquifers and enrichment of novel symbionts in the deep terrestrial subsurface.</title>
        <authorList>
            <person name="Probst A.J."/>
            <person name="Ladd B."/>
            <person name="Jarett J.K."/>
            <person name="Geller-Mcgrath D.E."/>
            <person name="Sieber C.M.K."/>
            <person name="Emerson J.B."/>
            <person name="Anantharaman K."/>
            <person name="Thomas B.C."/>
            <person name="Malmstrom R."/>
            <person name="Stieglmeier M."/>
            <person name="Klingl A."/>
            <person name="Woyke T."/>
            <person name="Ryan C.M."/>
            <person name="Banfield J.F."/>
        </authorList>
    </citation>
    <scope>NUCLEOTIDE SEQUENCE [LARGE SCALE GENOMIC DNA]</scope>
</reference>
<gene>
    <name evidence="1" type="ORF">COT97_05745</name>
</gene>
<dbReference type="AlphaFoldDB" id="A0A2H0V5I7"/>
<evidence type="ECO:0000313" key="2">
    <source>
        <dbReference type="Proteomes" id="UP000229901"/>
    </source>
</evidence>
<protein>
    <submittedName>
        <fullName evidence="1">Uncharacterized protein</fullName>
    </submittedName>
</protein>
<dbReference type="Proteomes" id="UP000229901">
    <property type="component" value="Unassembled WGS sequence"/>
</dbReference>
<sequence>MFDDTKMTKIDYRHEYLTVEKLMREFFQQVNFCGRFCPKVDKSIGCCACNYYYDDDRFVKGIGKRLCLERSVIYGKPKENRKKCNYHEDGVGCKLVTHRSCLCNSFICLEMKHFLRIRFGIDYDHIEVDRNLREMIRCKAELINVKLFKALITVWIMKVKQVNSRK</sequence>
<dbReference type="EMBL" id="PFAP01000048">
    <property type="protein sequence ID" value="PIR93610.1"/>
    <property type="molecule type" value="Genomic_DNA"/>
</dbReference>
<accession>A0A2H0V5I7</accession>
<comment type="caution">
    <text evidence="1">The sequence shown here is derived from an EMBL/GenBank/DDBJ whole genome shotgun (WGS) entry which is preliminary data.</text>
</comment>
<organism evidence="1 2">
    <name type="scientific">Candidatus Falkowbacteria bacterium CG10_big_fil_rev_8_21_14_0_10_39_11</name>
    <dbReference type="NCBI Taxonomy" id="1974565"/>
    <lineage>
        <taxon>Bacteria</taxon>
        <taxon>Candidatus Falkowiibacteriota</taxon>
    </lineage>
</organism>
<evidence type="ECO:0000313" key="1">
    <source>
        <dbReference type="EMBL" id="PIR93610.1"/>
    </source>
</evidence>
<name>A0A2H0V5I7_9BACT</name>